<feature type="region of interest" description="Disordered" evidence="8">
    <location>
        <begin position="85"/>
        <end position="119"/>
    </location>
</feature>
<dbReference type="PANTHER" id="PTHR19918:SF8">
    <property type="entry name" value="FI02843P"/>
    <property type="match status" value="1"/>
</dbReference>
<feature type="repeat" description="WD" evidence="7">
    <location>
        <begin position="174"/>
        <end position="215"/>
    </location>
</feature>
<dbReference type="GO" id="GO:0005680">
    <property type="term" value="C:anaphase-promoting complex"/>
    <property type="evidence" value="ECO:0007669"/>
    <property type="project" value="TreeGrafter"/>
</dbReference>
<evidence type="ECO:0000313" key="11">
    <source>
        <dbReference type="Proteomes" id="UP001212997"/>
    </source>
</evidence>
<dbReference type="GO" id="GO:1905786">
    <property type="term" value="P:positive regulation of anaphase-promoting complex-dependent catabolic process"/>
    <property type="evidence" value="ECO:0007669"/>
    <property type="project" value="TreeGrafter"/>
</dbReference>
<dbReference type="GO" id="GO:0010997">
    <property type="term" value="F:anaphase-promoting complex binding"/>
    <property type="evidence" value="ECO:0007669"/>
    <property type="project" value="InterPro"/>
</dbReference>
<evidence type="ECO:0000256" key="1">
    <source>
        <dbReference type="ARBA" id="ARBA00006445"/>
    </source>
</evidence>
<keyword evidence="11" id="KW-1185">Reference proteome</keyword>
<sequence length="442" mass="48703">MSNDDDTDTVAETPSIPDEVDDVSLSVEALSLNSRPSDLHPRFRTHLGTRSGVPLSRVPFEVEVVDSDTTLLRCSTKHKAIVREDSIASSSSSSSDTSESSEVSLSDPASPLASDSPRRSGLLPIQPEWILEAPRIADDFYYNLLSWSSQDVLGVALDTTAYLWNAQTEETLVLHIKHKRISSLEFSLNGSILALGTETGSIELWDVETQSILRTIGDCTSYSDVTCLSWNHHILSSGSQDTRLWNLDVRLSKSKVMELRGQQSGLCGLKWNESGTLLASGDSNGVLSIWDVRSKLNVLGPRTQAPKWQNNQEHLASVKALAWCPWQPSLLASGGGISDGSVIFWDATTGEKRHSFRLGQSTQVTSIQWSPNGKDFMATLGYDGNGMVLFRYPTMEPILDCKHSHDNRVLWSALNPSREVVCTGGADGILKFWRIWDKVRIV</sequence>
<dbReference type="InterPro" id="IPR056150">
    <property type="entry name" value="WD40_CDC20-Fz"/>
</dbReference>
<feature type="repeat" description="WD" evidence="7">
    <location>
        <begin position="259"/>
        <end position="294"/>
    </location>
</feature>
<keyword evidence="2 7" id="KW-0853">WD repeat</keyword>
<comment type="caution">
    <text evidence="10">The sequence shown here is derived from an EMBL/GenBank/DDBJ whole genome shotgun (WGS) entry which is preliminary data.</text>
</comment>
<accession>A0AAD5V4K7</accession>
<evidence type="ECO:0000256" key="2">
    <source>
        <dbReference type="ARBA" id="ARBA00022574"/>
    </source>
</evidence>
<keyword evidence="3" id="KW-0132">Cell division</keyword>
<evidence type="ECO:0000256" key="6">
    <source>
        <dbReference type="ARBA" id="ARBA00023306"/>
    </source>
</evidence>
<dbReference type="GO" id="GO:1990757">
    <property type="term" value="F:ubiquitin ligase activator activity"/>
    <property type="evidence" value="ECO:0007669"/>
    <property type="project" value="TreeGrafter"/>
</dbReference>
<dbReference type="PROSITE" id="PS50082">
    <property type="entry name" value="WD_REPEATS_2"/>
    <property type="match status" value="3"/>
</dbReference>
<organism evidence="10 11">
    <name type="scientific">Meripilus lineatus</name>
    <dbReference type="NCBI Taxonomy" id="2056292"/>
    <lineage>
        <taxon>Eukaryota</taxon>
        <taxon>Fungi</taxon>
        <taxon>Dikarya</taxon>
        <taxon>Basidiomycota</taxon>
        <taxon>Agaricomycotina</taxon>
        <taxon>Agaricomycetes</taxon>
        <taxon>Polyporales</taxon>
        <taxon>Meripilaceae</taxon>
        <taxon>Meripilus</taxon>
    </lineage>
</organism>
<dbReference type="GO" id="GO:0051301">
    <property type="term" value="P:cell division"/>
    <property type="evidence" value="ECO:0007669"/>
    <property type="project" value="UniProtKB-KW"/>
</dbReference>
<dbReference type="PROSITE" id="PS50294">
    <property type="entry name" value="WD_REPEATS_REGION"/>
    <property type="match status" value="2"/>
</dbReference>
<dbReference type="EMBL" id="JANAWD010000298">
    <property type="protein sequence ID" value="KAJ3481899.1"/>
    <property type="molecule type" value="Genomic_DNA"/>
</dbReference>
<feature type="compositionally biased region" description="Low complexity" evidence="8">
    <location>
        <begin position="87"/>
        <end position="115"/>
    </location>
</feature>
<protein>
    <recommendedName>
        <fullName evidence="9">CDC20/Fizzy WD40 domain-containing protein</fullName>
    </recommendedName>
</protein>
<dbReference type="InterPro" id="IPR001680">
    <property type="entry name" value="WD40_rpt"/>
</dbReference>
<keyword evidence="4" id="KW-0677">Repeat</keyword>
<evidence type="ECO:0000256" key="4">
    <source>
        <dbReference type="ARBA" id="ARBA00022737"/>
    </source>
</evidence>
<dbReference type="SUPFAM" id="SSF50978">
    <property type="entry name" value="WD40 repeat-like"/>
    <property type="match status" value="1"/>
</dbReference>
<keyword evidence="6" id="KW-0131">Cell cycle</keyword>
<gene>
    <name evidence="10" type="ORF">NLI96_g7352</name>
</gene>
<dbReference type="SMART" id="SM00320">
    <property type="entry name" value="WD40"/>
    <property type="match status" value="6"/>
</dbReference>
<feature type="region of interest" description="Disordered" evidence="8">
    <location>
        <begin position="1"/>
        <end position="23"/>
    </location>
</feature>
<proteinExistence type="inferred from homology"/>
<name>A0AAD5V4K7_9APHY</name>
<dbReference type="Proteomes" id="UP001212997">
    <property type="component" value="Unassembled WGS sequence"/>
</dbReference>
<dbReference type="AlphaFoldDB" id="A0AAD5V4K7"/>
<feature type="repeat" description="WD" evidence="7">
    <location>
        <begin position="402"/>
        <end position="435"/>
    </location>
</feature>
<feature type="domain" description="CDC20/Fizzy WD40" evidence="9">
    <location>
        <begin position="131"/>
        <end position="433"/>
    </location>
</feature>
<comment type="similarity">
    <text evidence="1">Belongs to the WD repeat CDC20/Fizzy family.</text>
</comment>
<dbReference type="GO" id="GO:0031145">
    <property type="term" value="P:anaphase-promoting complex-dependent catabolic process"/>
    <property type="evidence" value="ECO:0007669"/>
    <property type="project" value="TreeGrafter"/>
</dbReference>
<evidence type="ECO:0000256" key="5">
    <source>
        <dbReference type="ARBA" id="ARBA00022776"/>
    </source>
</evidence>
<dbReference type="InterPro" id="IPR033010">
    <property type="entry name" value="Cdc20/Fizzy"/>
</dbReference>
<evidence type="ECO:0000256" key="8">
    <source>
        <dbReference type="SAM" id="MobiDB-lite"/>
    </source>
</evidence>
<evidence type="ECO:0000259" key="9">
    <source>
        <dbReference type="Pfam" id="PF24807"/>
    </source>
</evidence>
<dbReference type="InterPro" id="IPR015943">
    <property type="entry name" value="WD40/YVTN_repeat-like_dom_sf"/>
</dbReference>
<dbReference type="Pfam" id="PF24807">
    <property type="entry name" value="WD40_CDC20-Fz"/>
    <property type="match status" value="1"/>
</dbReference>
<dbReference type="Gene3D" id="2.130.10.10">
    <property type="entry name" value="YVTN repeat-like/Quinoprotein amine dehydrogenase"/>
    <property type="match status" value="1"/>
</dbReference>
<evidence type="ECO:0000256" key="3">
    <source>
        <dbReference type="ARBA" id="ARBA00022618"/>
    </source>
</evidence>
<dbReference type="PANTHER" id="PTHR19918">
    <property type="entry name" value="CELL DIVISION CYCLE 20 CDC20 FIZZY -RELATED"/>
    <property type="match status" value="1"/>
</dbReference>
<dbReference type="InterPro" id="IPR036322">
    <property type="entry name" value="WD40_repeat_dom_sf"/>
</dbReference>
<dbReference type="InterPro" id="IPR019775">
    <property type="entry name" value="WD40_repeat_CS"/>
</dbReference>
<evidence type="ECO:0000313" key="10">
    <source>
        <dbReference type="EMBL" id="KAJ3481899.1"/>
    </source>
</evidence>
<reference evidence="10" key="1">
    <citation type="submission" date="2022-07" db="EMBL/GenBank/DDBJ databases">
        <title>Genome Sequence of Physisporinus lineatus.</title>
        <authorList>
            <person name="Buettner E."/>
        </authorList>
    </citation>
    <scope>NUCLEOTIDE SEQUENCE</scope>
    <source>
        <strain evidence="10">VT162</strain>
    </source>
</reference>
<keyword evidence="5" id="KW-0498">Mitosis</keyword>
<dbReference type="PROSITE" id="PS00678">
    <property type="entry name" value="WD_REPEATS_1"/>
    <property type="match status" value="1"/>
</dbReference>
<evidence type="ECO:0000256" key="7">
    <source>
        <dbReference type="PROSITE-ProRule" id="PRU00221"/>
    </source>
</evidence>